<sequence>MKFIVHTDGGARGNPGPAAVGVIIEEAISQTTLAHKKLIAESRKLIAEFGKRTGETTNNVAEYSAVVEALRYLKIKTVNFKLENKENRELHFYLDSNLVVQQLNGKFKVKDARLRELLLQVRILEREVGGEVTYDHVPREENRRADALVNQALDSLR</sequence>
<dbReference type="STRING" id="1798396.A2973_01475"/>
<dbReference type="CDD" id="cd09279">
    <property type="entry name" value="RNase_HI_like"/>
    <property type="match status" value="1"/>
</dbReference>
<dbReference type="SUPFAM" id="SSF53098">
    <property type="entry name" value="Ribonuclease H-like"/>
    <property type="match status" value="1"/>
</dbReference>
<dbReference type="Pfam" id="PF13456">
    <property type="entry name" value="RVT_3"/>
    <property type="match status" value="1"/>
</dbReference>
<reference evidence="2 3" key="1">
    <citation type="journal article" date="2016" name="Nat. Commun.">
        <title>Thousands of microbial genomes shed light on interconnected biogeochemical processes in an aquifer system.</title>
        <authorList>
            <person name="Anantharaman K."/>
            <person name="Brown C.T."/>
            <person name="Hug L.A."/>
            <person name="Sharon I."/>
            <person name="Castelle C.J."/>
            <person name="Probst A.J."/>
            <person name="Thomas B.C."/>
            <person name="Singh A."/>
            <person name="Wilkins M.J."/>
            <person name="Karaoz U."/>
            <person name="Brodie E.L."/>
            <person name="Williams K.H."/>
            <person name="Hubbard S.S."/>
            <person name="Banfield J.F."/>
        </authorList>
    </citation>
    <scope>NUCLEOTIDE SEQUENCE [LARGE SCALE GENOMIC DNA]</scope>
</reference>
<comment type="caution">
    <text evidence="2">The sequence shown here is derived from an EMBL/GenBank/DDBJ whole genome shotgun (WGS) entry which is preliminary data.</text>
</comment>
<dbReference type="AlphaFoldDB" id="A0A1F6B193"/>
<gene>
    <name evidence="2" type="ORF">A2973_01475</name>
</gene>
<proteinExistence type="predicted"/>
<dbReference type="GO" id="GO:0003676">
    <property type="term" value="F:nucleic acid binding"/>
    <property type="evidence" value="ECO:0007669"/>
    <property type="project" value="InterPro"/>
</dbReference>
<protein>
    <recommendedName>
        <fullName evidence="1">RNase H type-1 domain-containing protein</fullName>
    </recommendedName>
</protein>
<dbReference type="InterPro" id="IPR002156">
    <property type="entry name" value="RNaseH_domain"/>
</dbReference>
<dbReference type="PANTHER" id="PTHR46387">
    <property type="entry name" value="POLYNUCLEOTIDYL TRANSFERASE, RIBONUCLEASE H-LIKE SUPERFAMILY PROTEIN"/>
    <property type="match status" value="1"/>
</dbReference>
<organism evidence="2 3">
    <name type="scientific">Candidatus Gottesmanbacteria bacterium RIFCSPLOWO2_01_FULL_49_10</name>
    <dbReference type="NCBI Taxonomy" id="1798396"/>
    <lineage>
        <taxon>Bacteria</taxon>
        <taxon>Candidatus Gottesmaniibacteriota</taxon>
    </lineage>
</organism>
<name>A0A1F6B193_9BACT</name>
<feature type="domain" description="RNase H type-1" evidence="1">
    <location>
        <begin position="1"/>
        <end position="154"/>
    </location>
</feature>
<dbReference type="InterPro" id="IPR036397">
    <property type="entry name" value="RNaseH_sf"/>
</dbReference>
<dbReference type="Gene3D" id="3.30.420.10">
    <property type="entry name" value="Ribonuclease H-like superfamily/Ribonuclease H"/>
    <property type="match status" value="1"/>
</dbReference>
<evidence type="ECO:0000313" key="2">
    <source>
        <dbReference type="EMBL" id="OGG30688.1"/>
    </source>
</evidence>
<evidence type="ECO:0000259" key="1">
    <source>
        <dbReference type="PROSITE" id="PS50879"/>
    </source>
</evidence>
<dbReference type="PANTHER" id="PTHR46387:SF2">
    <property type="entry name" value="RIBONUCLEASE HI"/>
    <property type="match status" value="1"/>
</dbReference>
<evidence type="ECO:0000313" key="3">
    <source>
        <dbReference type="Proteomes" id="UP000176409"/>
    </source>
</evidence>
<dbReference type="Proteomes" id="UP000176409">
    <property type="component" value="Unassembled WGS sequence"/>
</dbReference>
<accession>A0A1F6B193</accession>
<dbReference type="InterPro" id="IPR012337">
    <property type="entry name" value="RNaseH-like_sf"/>
</dbReference>
<dbReference type="PROSITE" id="PS50879">
    <property type="entry name" value="RNASE_H_1"/>
    <property type="match status" value="1"/>
</dbReference>
<dbReference type="EMBL" id="MFJZ01000009">
    <property type="protein sequence ID" value="OGG30688.1"/>
    <property type="molecule type" value="Genomic_DNA"/>
</dbReference>
<dbReference type="GO" id="GO:0004523">
    <property type="term" value="F:RNA-DNA hybrid ribonuclease activity"/>
    <property type="evidence" value="ECO:0007669"/>
    <property type="project" value="InterPro"/>
</dbReference>